<dbReference type="Gene3D" id="1.10.340.70">
    <property type="match status" value="1"/>
</dbReference>
<dbReference type="InterPro" id="IPR043128">
    <property type="entry name" value="Rev_trsase/Diguanyl_cyclase"/>
</dbReference>
<dbReference type="EC" id="2.7.7.49" evidence="1"/>
<dbReference type="PANTHER" id="PTHR37984:SF5">
    <property type="entry name" value="PROTEIN NYNRIN-LIKE"/>
    <property type="match status" value="1"/>
</dbReference>
<keyword evidence="5" id="KW-1185">Reference proteome</keyword>
<dbReference type="InterPro" id="IPR036397">
    <property type="entry name" value="RNaseH_sf"/>
</dbReference>
<evidence type="ECO:0000256" key="2">
    <source>
        <dbReference type="ARBA" id="ARBA00023268"/>
    </source>
</evidence>
<feature type="domain" description="Integrase catalytic" evidence="4">
    <location>
        <begin position="742"/>
        <end position="892"/>
    </location>
</feature>
<dbReference type="InterPro" id="IPR043502">
    <property type="entry name" value="DNA/RNA_pol_sf"/>
</dbReference>
<evidence type="ECO:0000313" key="6">
    <source>
        <dbReference type="WBParaSite" id="SVE_1218100.1"/>
    </source>
</evidence>
<dbReference type="SUPFAM" id="SSF53098">
    <property type="entry name" value="Ribonuclease H-like"/>
    <property type="match status" value="1"/>
</dbReference>
<proteinExistence type="predicted"/>
<evidence type="ECO:0000256" key="1">
    <source>
        <dbReference type="ARBA" id="ARBA00012493"/>
    </source>
</evidence>
<keyword evidence="2" id="KW-0511">Multifunctional enzyme</keyword>
<dbReference type="Gene3D" id="3.30.70.270">
    <property type="match status" value="1"/>
</dbReference>
<dbReference type="InterPro" id="IPR041577">
    <property type="entry name" value="RT_RNaseH_2"/>
</dbReference>
<dbReference type="WBParaSite" id="SVE_1218100.1">
    <property type="protein sequence ID" value="SVE_1218100.1"/>
    <property type="gene ID" value="SVE_1218100"/>
</dbReference>
<dbReference type="PANTHER" id="PTHR37984">
    <property type="entry name" value="PROTEIN CBG26694"/>
    <property type="match status" value="1"/>
</dbReference>
<dbReference type="SUPFAM" id="SSF56672">
    <property type="entry name" value="DNA/RNA polymerases"/>
    <property type="match status" value="1"/>
</dbReference>
<dbReference type="AlphaFoldDB" id="A0A0K0FQW8"/>
<dbReference type="InterPro" id="IPR050951">
    <property type="entry name" value="Retrovirus_Pol_polyprotein"/>
</dbReference>
<dbReference type="PROSITE" id="PS50994">
    <property type="entry name" value="INTEGRASE"/>
    <property type="match status" value="1"/>
</dbReference>
<dbReference type="GO" id="GO:0003676">
    <property type="term" value="F:nucleic acid binding"/>
    <property type="evidence" value="ECO:0007669"/>
    <property type="project" value="InterPro"/>
</dbReference>
<reference evidence="5" key="1">
    <citation type="submission" date="2014-07" db="EMBL/GenBank/DDBJ databases">
        <authorList>
            <person name="Martin A.A"/>
            <person name="De Silva N."/>
        </authorList>
    </citation>
    <scope>NUCLEOTIDE SEQUENCE</scope>
</reference>
<name>A0A0K0FQW8_STRVS</name>
<dbReference type="Gene3D" id="3.30.420.10">
    <property type="entry name" value="Ribonuclease H-like superfamily/Ribonuclease H"/>
    <property type="match status" value="1"/>
</dbReference>
<evidence type="ECO:0000259" key="4">
    <source>
        <dbReference type="PROSITE" id="PS50994"/>
    </source>
</evidence>
<feature type="region of interest" description="Disordered" evidence="3">
    <location>
        <begin position="994"/>
        <end position="1046"/>
    </location>
</feature>
<dbReference type="Pfam" id="PF17919">
    <property type="entry name" value="RT_RNaseH_2"/>
    <property type="match status" value="1"/>
</dbReference>
<accession>A0A0K0FQW8</accession>
<dbReference type="InterPro" id="IPR012337">
    <property type="entry name" value="RNaseH-like_sf"/>
</dbReference>
<dbReference type="CDD" id="cd09274">
    <property type="entry name" value="RNase_HI_RT_Ty3"/>
    <property type="match status" value="1"/>
</dbReference>
<reference evidence="6" key="2">
    <citation type="submission" date="2015-08" db="UniProtKB">
        <authorList>
            <consortium name="WormBaseParasite"/>
        </authorList>
    </citation>
    <scope>IDENTIFICATION</scope>
</reference>
<dbReference type="InterPro" id="IPR001584">
    <property type="entry name" value="Integrase_cat-core"/>
</dbReference>
<dbReference type="STRING" id="75913.A0A0K0FQW8"/>
<sequence length="1046" mass="122339">METNSLVLSLMSTAKRSAYENTKDFKFFQKNIQEKNVRKVAKYLADVFFKSPFSKEDKRDGRNSRIEFLETAKNLYNINFDINGKKFSRCLTIRKQNSKVKFNTVETCVDNDSTDDEEIKFVREEKFIAVMKGREVIKKLKSPIQSILFCPACYQDVHTNEWKLHIKQAHFDGENILIEKCIMGSCLNRNTKNARGIKLTRYYYHLKQHHGLFITRKRPSRTGQLNYPNNTNEINDNDLISTTANNEVELDGDFNIDNKEVESVIPEIDFLSINDYDPEKLLATIFIKHKCNSSLIQDIENVIKIILMQSKDKVSSFVETNLLSKISPNWKTNRGFDHLAALLVHYYIHIAKATLTATMQNLIAKMKQLSTKRKRNVETKDTVEIPTLGIFKIVNSSKVTIEENTIIEPHTEQLIQINTDIKEKTAFFVNKEKWKQDNHLLTIHQIANVHENTYPIYIQYFAKIEDLLHKIVNNYKWTEIEDTAFVNLKEALINATTLKSPNPDKNYTIQTDASFQGLGAVLLQDDNPIAFASRGLKAAEKNYEIMRLEGIAILFALKTFRPYIYGLRTTIITDHKPLLALLRNKELKNALQRLQTAIMEYDLEIIYQPGNENHTADYLSRKEFNIITGLKENIIQPEEFEKYYTNTERKLLHSSNTVKTQHGERYLVPETIKEQLLKQYHEHPWLGGHYGYDKNIQKFKQIYYWKTLEEDAKKIWKECIECMKNKPQPYFQLKNSLGKIPTADYPCQSYSVDIMTVTDGLHYIIVIDDFSKYTYIERVWKTNTEQTAKELVKCFTRIGWPERIRTDNGTNFKSRNFTDYMKSLSIDHVTTTANIHRSNGRAERIIGLLRQALRSNKHDDQDNVLQIAIYVFNNTPQTKTNIIPAQLISRNTSRLQGIPYYNQNLTGEQDLLIERIRKYENKQSIEEIHEKIIQPNTIVWLKNTSTRTTDVKNNKLFTGPFKVSKRLHYNTYEITNLNGENKMKVPLDLLKIDPNQNREDYGESNMKRRGRPRQFPEESLNKPLHGRKHETNEDNQTRRRGRPRKQ</sequence>
<evidence type="ECO:0000256" key="3">
    <source>
        <dbReference type="SAM" id="MobiDB-lite"/>
    </source>
</evidence>
<dbReference type="GO" id="GO:0015074">
    <property type="term" value="P:DNA integration"/>
    <property type="evidence" value="ECO:0007669"/>
    <property type="project" value="InterPro"/>
</dbReference>
<dbReference type="Pfam" id="PF17921">
    <property type="entry name" value="Integrase_H2C2"/>
    <property type="match status" value="1"/>
</dbReference>
<dbReference type="InterPro" id="IPR041588">
    <property type="entry name" value="Integrase_H2C2"/>
</dbReference>
<evidence type="ECO:0000313" key="5">
    <source>
        <dbReference type="Proteomes" id="UP000035680"/>
    </source>
</evidence>
<dbReference type="Proteomes" id="UP000035680">
    <property type="component" value="Unassembled WGS sequence"/>
</dbReference>
<dbReference type="GO" id="GO:0042575">
    <property type="term" value="C:DNA polymerase complex"/>
    <property type="evidence" value="ECO:0007669"/>
    <property type="project" value="UniProtKB-ARBA"/>
</dbReference>
<organism evidence="5 6">
    <name type="scientific">Strongyloides venezuelensis</name>
    <name type="common">Threadworm</name>
    <dbReference type="NCBI Taxonomy" id="75913"/>
    <lineage>
        <taxon>Eukaryota</taxon>
        <taxon>Metazoa</taxon>
        <taxon>Ecdysozoa</taxon>
        <taxon>Nematoda</taxon>
        <taxon>Chromadorea</taxon>
        <taxon>Rhabditida</taxon>
        <taxon>Tylenchina</taxon>
        <taxon>Panagrolaimomorpha</taxon>
        <taxon>Strongyloidoidea</taxon>
        <taxon>Strongyloididae</taxon>
        <taxon>Strongyloides</taxon>
    </lineage>
</organism>
<dbReference type="Pfam" id="PF00665">
    <property type="entry name" value="rve"/>
    <property type="match status" value="1"/>
</dbReference>
<dbReference type="GO" id="GO:0003964">
    <property type="term" value="F:RNA-directed DNA polymerase activity"/>
    <property type="evidence" value="ECO:0007669"/>
    <property type="project" value="UniProtKB-EC"/>
</dbReference>
<protein>
    <recommendedName>
        <fullName evidence="1">RNA-directed DNA polymerase</fullName>
        <ecNumber evidence="1">2.7.7.49</ecNumber>
    </recommendedName>
</protein>